<accession>X1K3Y8</accession>
<dbReference type="EMBL" id="BARV01001904">
    <property type="protein sequence ID" value="GAI01273.1"/>
    <property type="molecule type" value="Genomic_DNA"/>
</dbReference>
<reference evidence="1" key="1">
    <citation type="journal article" date="2014" name="Front. Microbiol.">
        <title>High frequency of phylogenetically diverse reductive dehalogenase-homologous genes in deep subseafloor sedimentary metagenomes.</title>
        <authorList>
            <person name="Kawai M."/>
            <person name="Futagami T."/>
            <person name="Toyoda A."/>
            <person name="Takaki Y."/>
            <person name="Nishi S."/>
            <person name="Hori S."/>
            <person name="Arai W."/>
            <person name="Tsubouchi T."/>
            <person name="Morono Y."/>
            <person name="Uchiyama I."/>
            <person name="Ito T."/>
            <person name="Fujiyama A."/>
            <person name="Inagaki F."/>
            <person name="Takami H."/>
        </authorList>
    </citation>
    <scope>NUCLEOTIDE SEQUENCE</scope>
    <source>
        <strain evidence="1">Expedition CK06-06</strain>
    </source>
</reference>
<name>X1K3Y8_9ZZZZ</name>
<sequence length="35" mass="3960">EMRYKTNFRLVAKATTGADVTISRGELVRKVYDLG</sequence>
<comment type="caution">
    <text evidence="1">The sequence shown here is derived from an EMBL/GenBank/DDBJ whole genome shotgun (WGS) entry which is preliminary data.</text>
</comment>
<organism evidence="1">
    <name type="scientific">marine sediment metagenome</name>
    <dbReference type="NCBI Taxonomy" id="412755"/>
    <lineage>
        <taxon>unclassified sequences</taxon>
        <taxon>metagenomes</taxon>
        <taxon>ecological metagenomes</taxon>
    </lineage>
</organism>
<feature type="non-terminal residue" evidence="1">
    <location>
        <position position="1"/>
    </location>
</feature>
<evidence type="ECO:0000313" key="1">
    <source>
        <dbReference type="EMBL" id="GAI01273.1"/>
    </source>
</evidence>
<dbReference type="AlphaFoldDB" id="X1K3Y8"/>
<protein>
    <submittedName>
        <fullName evidence="1">Uncharacterized protein</fullName>
    </submittedName>
</protein>
<gene>
    <name evidence="1" type="ORF">S06H3_05198</name>
</gene>
<proteinExistence type="predicted"/>